<reference evidence="1" key="2">
    <citation type="submission" date="2016-06" db="EMBL/GenBank/DDBJ databases">
        <title>The genome of a short-lived fish provides insights into sex chromosome evolution and the genetic control of aging.</title>
        <authorList>
            <person name="Reichwald K."/>
            <person name="Felder M."/>
            <person name="Petzold A."/>
            <person name="Koch P."/>
            <person name="Groth M."/>
            <person name="Platzer M."/>
        </authorList>
    </citation>
    <scope>NUCLEOTIDE SEQUENCE</scope>
    <source>
        <tissue evidence="1">Brain</tissue>
    </source>
</reference>
<dbReference type="EMBL" id="HAEC01004915">
    <property type="protein sequence ID" value="SBQ72992.1"/>
    <property type="molecule type" value="Transcribed_RNA"/>
</dbReference>
<proteinExistence type="predicted"/>
<organism evidence="1">
    <name type="scientific">Nothobranchius korthausae</name>
    <dbReference type="NCBI Taxonomy" id="1143690"/>
    <lineage>
        <taxon>Eukaryota</taxon>
        <taxon>Metazoa</taxon>
        <taxon>Chordata</taxon>
        <taxon>Craniata</taxon>
        <taxon>Vertebrata</taxon>
        <taxon>Euteleostomi</taxon>
        <taxon>Actinopterygii</taxon>
        <taxon>Neopterygii</taxon>
        <taxon>Teleostei</taxon>
        <taxon>Neoteleostei</taxon>
        <taxon>Acanthomorphata</taxon>
        <taxon>Ovalentaria</taxon>
        <taxon>Atherinomorphae</taxon>
        <taxon>Cyprinodontiformes</taxon>
        <taxon>Nothobranchiidae</taxon>
        <taxon>Nothobranchius</taxon>
    </lineage>
</organism>
<feature type="non-terminal residue" evidence="1">
    <location>
        <position position="1"/>
    </location>
</feature>
<name>A0A1A8GPB8_9TELE</name>
<feature type="non-terminal residue" evidence="1">
    <location>
        <position position="36"/>
    </location>
</feature>
<evidence type="ECO:0000313" key="1">
    <source>
        <dbReference type="EMBL" id="SBQ72992.1"/>
    </source>
</evidence>
<accession>A0A1A8GPB8</accession>
<sequence length="36" mass="3873">IGAPARLTGPFYRNPFYIASLALASLPVQLLQAENV</sequence>
<reference evidence="1" key="1">
    <citation type="submission" date="2016-05" db="EMBL/GenBank/DDBJ databases">
        <authorList>
            <person name="Lavstsen T."/>
            <person name="Jespersen J.S."/>
        </authorList>
    </citation>
    <scope>NUCLEOTIDE SEQUENCE</scope>
    <source>
        <tissue evidence="1">Brain</tissue>
    </source>
</reference>
<dbReference type="AlphaFoldDB" id="A0A1A8GPB8"/>
<gene>
    <name evidence="1" type="primary">Nfu_g_1_009724</name>
</gene>
<protein>
    <submittedName>
        <fullName evidence="1">Uncharacterized protein</fullName>
    </submittedName>
</protein>